<comment type="catalytic activity">
    <reaction evidence="1">
        <text>ATP + protein L-histidine = ADP + protein N-phospho-L-histidine.</text>
        <dbReference type="EC" id="2.7.13.3"/>
    </reaction>
</comment>
<gene>
    <name evidence="11" type="primary">phoR_1</name>
    <name evidence="11" type="ORF">LuPra_01031</name>
</gene>
<dbReference type="InterPro" id="IPR003661">
    <property type="entry name" value="HisK_dim/P_dom"/>
</dbReference>
<dbReference type="Gene3D" id="3.30.565.10">
    <property type="entry name" value="Histidine kinase-like ATPase, C-terminal domain"/>
    <property type="match status" value="1"/>
</dbReference>
<evidence type="ECO:0000256" key="8">
    <source>
        <dbReference type="ARBA" id="ARBA00023012"/>
    </source>
</evidence>
<dbReference type="EC" id="2.7.13.3" evidence="2"/>
<dbReference type="InterPro" id="IPR036097">
    <property type="entry name" value="HisK_dim/P_sf"/>
</dbReference>
<evidence type="ECO:0000256" key="4">
    <source>
        <dbReference type="ARBA" id="ARBA00022679"/>
    </source>
</evidence>
<dbReference type="PRINTS" id="PR00344">
    <property type="entry name" value="BCTRLSENSOR"/>
</dbReference>
<dbReference type="STRING" id="1855912.LuPra_01031"/>
<dbReference type="Pfam" id="PF02518">
    <property type="entry name" value="HATPase_c"/>
    <property type="match status" value="1"/>
</dbReference>
<dbReference type="GO" id="GO:0030295">
    <property type="term" value="F:protein kinase activator activity"/>
    <property type="evidence" value="ECO:0007669"/>
    <property type="project" value="TreeGrafter"/>
</dbReference>
<dbReference type="Pfam" id="PF00512">
    <property type="entry name" value="HisKA"/>
    <property type="match status" value="1"/>
</dbReference>
<dbReference type="FunFam" id="3.30.565.10:FF:000006">
    <property type="entry name" value="Sensor histidine kinase WalK"/>
    <property type="match status" value="1"/>
</dbReference>
<dbReference type="GO" id="GO:0000156">
    <property type="term" value="F:phosphorelay response regulator activity"/>
    <property type="evidence" value="ECO:0007669"/>
    <property type="project" value="TreeGrafter"/>
</dbReference>
<feature type="transmembrane region" description="Helical" evidence="9">
    <location>
        <begin position="7"/>
        <end position="30"/>
    </location>
</feature>
<dbReference type="EMBL" id="CP015136">
    <property type="protein sequence ID" value="AMY07850.1"/>
    <property type="molecule type" value="Genomic_DNA"/>
</dbReference>
<dbReference type="PANTHER" id="PTHR42878:SF7">
    <property type="entry name" value="SENSOR HISTIDINE KINASE GLRK"/>
    <property type="match status" value="1"/>
</dbReference>
<dbReference type="SMART" id="SM00388">
    <property type="entry name" value="HisKA"/>
    <property type="match status" value="1"/>
</dbReference>
<keyword evidence="9" id="KW-0472">Membrane</keyword>
<dbReference type="GO" id="GO:0000155">
    <property type="term" value="F:phosphorelay sensor kinase activity"/>
    <property type="evidence" value="ECO:0007669"/>
    <property type="project" value="InterPro"/>
</dbReference>
<evidence type="ECO:0000256" key="5">
    <source>
        <dbReference type="ARBA" id="ARBA00022741"/>
    </source>
</evidence>
<keyword evidence="12" id="KW-1185">Reference proteome</keyword>
<dbReference type="CDD" id="cd00075">
    <property type="entry name" value="HATPase"/>
    <property type="match status" value="1"/>
</dbReference>
<keyword evidence="6" id="KW-0418">Kinase</keyword>
<evidence type="ECO:0000256" key="7">
    <source>
        <dbReference type="ARBA" id="ARBA00022840"/>
    </source>
</evidence>
<keyword evidence="4 11" id="KW-0808">Transferase</keyword>
<dbReference type="SUPFAM" id="SSF47384">
    <property type="entry name" value="Homodimeric domain of signal transducing histidine kinase"/>
    <property type="match status" value="1"/>
</dbReference>
<feature type="transmembrane region" description="Helical" evidence="9">
    <location>
        <begin position="36"/>
        <end position="61"/>
    </location>
</feature>
<dbReference type="PROSITE" id="PS50109">
    <property type="entry name" value="HIS_KIN"/>
    <property type="match status" value="1"/>
</dbReference>
<reference evidence="12" key="2">
    <citation type="submission" date="2016-04" db="EMBL/GenBank/DDBJ databases">
        <title>First Complete Genome Sequence of a Subdivision 6 Acidobacterium.</title>
        <authorList>
            <person name="Huang S."/>
            <person name="Vieira S."/>
            <person name="Bunk B."/>
            <person name="Riedel T."/>
            <person name="Sproeer C."/>
            <person name="Overmann J."/>
        </authorList>
    </citation>
    <scope>NUCLEOTIDE SEQUENCE [LARGE SCALE GENOMIC DNA]</scope>
    <source>
        <strain evidence="12">DSM 100886 HEG_-6_39</strain>
    </source>
</reference>
<evidence type="ECO:0000256" key="3">
    <source>
        <dbReference type="ARBA" id="ARBA00022553"/>
    </source>
</evidence>
<feature type="domain" description="Histidine kinase" evidence="10">
    <location>
        <begin position="76"/>
        <end position="295"/>
    </location>
</feature>
<evidence type="ECO:0000256" key="1">
    <source>
        <dbReference type="ARBA" id="ARBA00000085"/>
    </source>
</evidence>
<dbReference type="GO" id="GO:0007234">
    <property type="term" value="P:osmosensory signaling via phosphorelay pathway"/>
    <property type="evidence" value="ECO:0007669"/>
    <property type="project" value="TreeGrafter"/>
</dbReference>
<dbReference type="SMART" id="SM00387">
    <property type="entry name" value="HATPase_c"/>
    <property type="match status" value="1"/>
</dbReference>
<reference evidence="11 12" key="1">
    <citation type="journal article" date="2016" name="Genome Announc.">
        <title>First Complete Genome Sequence of a Subdivision 6 Acidobacterium Strain.</title>
        <authorList>
            <person name="Huang S."/>
            <person name="Vieira S."/>
            <person name="Bunk B."/>
            <person name="Riedel T."/>
            <person name="Sproer C."/>
            <person name="Overmann J."/>
        </authorList>
    </citation>
    <scope>NUCLEOTIDE SEQUENCE [LARGE SCALE GENOMIC DNA]</scope>
    <source>
        <strain evidence="12">DSM 100886 HEG_-6_39</strain>
    </source>
</reference>
<dbReference type="RefSeq" id="WP_110169751.1">
    <property type="nucleotide sequence ID" value="NZ_CP015136.1"/>
</dbReference>
<dbReference type="KEGG" id="abac:LuPra_01031"/>
<dbReference type="GO" id="GO:0005524">
    <property type="term" value="F:ATP binding"/>
    <property type="evidence" value="ECO:0007669"/>
    <property type="project" value="UniProtKB-KW"/>
</dbReference>
<keyword evidence="5" id="KW-0547">Nucleotide-binding</keyword>
<name>A0A143PHW2_LUTPR</name>
<keyword evidence="7" id="KW-0067">ATP-binding</keyword>
<evidence type="ECO:0000313" key="12">
    <source>
        <dbReference type="Proteomes" id="UP000076079"/>
    </source>
</evidence>
<dbReference type="SUPFAM" id="SSF55874">
    <property type="entry name" value="ATPase domain of HSP90 chaperone/DNA topoisomerase II/histidine kinase"/>
    <property type="match status" value="1"/>
</dbReference>
<keyword evidence="9" id="KW-1133">Transmembrane helix</keyword>
<keyword evidence="3" id="KW-0597">Phosphoprotein</keyword>
<evidence type="ECO:0000256" key="6">
    <source>
        <dbReference type="ARBA" id="ARBA00022777"/>
    </source>
</evidence>
<evidence type="ECO:0000259" key="10">
    <source>
        <dbReference type="PROSITE" id="PS50109"/>
    </source>
</evidence>
<dbReference type="CDD" id="cd00082">
    <property type="entry name" value="HisKA"/>
    <property type="match status" value="1"/>
</dbReference>
<dbReference type="InterPro" id="IPR036890">
    <property type="entry name" value="HATPase_C_sf"/>
</dbReference>
<dbReference type="PANTHER" id="PTHR42878">
    <property type="entry name" value="TWO-COMPONENT HISTIDINE KINASE"/>
    <property type="match status" value="1"/>
</dbReference>
<protein>
    <recommendedName>
        <fullName evidence="2">histidine kinase</fullName>
        <ecNumber evidence="2">2.7.13.3</ecNumber>
    </recommendedName>
</protein>
<dbReference type="InterPro" id="IPR005467">
    <property type="entry name" value="His_kinase_dom"/>
</dbReference>
<dbReference type="InterPro" id="IPR050351">
    <property type="entry name" value="BphY/WalK/GraS-like"/>
</dbReference>
<keyword evidence="9" id="KW-0812">Transmembrane</keyword>
<dbReference type="Gene3D" id="1.10.287.130">
    <property type="match status" value="1"/>
</dbReference>
<dbReference type="OrthoDB" id="9773956at2"/>
<dbReference type="AlphaFoldDB" id="A0A143PHW2"/>
<evidence type="ECO:0000256" key="2">
    <source>
        <dbReference type="ARBA" id="ARBA00012438"/>
    </source>
</evidence>
<evidence type="ECO:0000256" key="9">
    <source>
        <dbReference type="SAM" id="Phobius"/>
    </source>
</evidence>
<accession>A0A143PHW2</accession>
<keyword evidence="8" id="KW-0902">Two-component regulatory system</keyword>
<sequence>MTRRTATIVVVTLCVVLVAAALTLNIGWIYVNARSLLPLVLGVVAFALIIAGIIVYTVFLVRELHRNDQQDAFLNAVTHELKTPIASIRLYLQTLQSREVSEAQREDFYRTMLADADRLQQTVEQVLKAGAASQRVGLLHRSPVDMAALVGEVLEVARLRHHLTPEALTMAEATPDEAFVNGDADELRSVLSNLLDNAVKYSRDQVRVAIEVSVPEDELVRVRVSDQGVGIPHAQLKRIFRRFHRFQWRGSKVKGTGLGLYIVRSIVRQHGGRVSATSDGEGRGSTFTIELPRMVRT</sequence>
<organism evidence="11 12">
    <name type="scientific">Luteitalea pratensis</name>
    <dbReference type="NCBI Taxonomy" id="1855912"/>
    <lineage>
        <taxon>Bacteria</taxon>
        <taxon>Pseudomonadati</taxon>
        <taxon>Acidobacteriota</taxon>
        <taxon>Vicinamibacteria</taxon>
        <taxon>Vicinamibacterales</taxon>
        <taxon>Vicinamibacteraceae</taxon>
        <taxon>Luteitalea</taxon>
    </lineage>
</organism>
<dbReference type="InterPro" id="IPR003594">
    <property type="entry name" value="HATPase_dom"/>
</dbReference>
<dbReference type="Proteomes" id="UP000076079">
    <property type="component" value="Chromosome"/>
</dbReference>
<proteinExistence type="predicted"/>
<dbReference type="InterPro" id="IPR004358">
    <property type="entry name" value="Sig_transdc_His_kin-like_C"/>
</dbReference>
<evidence type="ECO:0000313" key="11">
    <source>
        <dbReference type="EMBL" id="AMY07850.1"/>
    </source>
</evidence>